<evidence type="ECO:0000313" key="3">
    <source>
        <dbReference type="Proteomes" id="UP000729357"/>
    </source>
</evidence>
<dbReference type="InterPro" id="IPR052220">
    <property type="entry name" value="METTL25"/>
</dbReference>
<reference evidence="2" key="1">
    <citation type="journal article" date="2021" name="J Fungi (Basel)">
        <title>Virulence traits and population genomics of the black yeast Aureobasidium melanogenum.</title>
        <authorList>
            <person name="Cernosa A."/>
            <person name="Sun X."/>
            <person name="Gostincar C."/>
            <person name="Fang C."/>
            <person name="Gunde-Cimerman N."/>
            <person name="Song Z."/>
        </authorList>
    </citation>
    <scope>NUCLEOTIDE SEQUENCE</scope>
    <source>
        <strain evidence="2">EXF-9298</strain>
    </source>
</reference>
<keyword evidence="3" id="KW-1185">Reference proteome</keyword>
<dbReference type="InterPro" id="IPR029063">
    <property type="entry name" value="SAM-dependent_MTases_sf"/>
</dbReference>
<protein>
    <recommendedName>
        <fullName evidence="1">Methyltransferase domain-containing protein</fullName>
    </recommendedName>
</protein>
<dbReference type="Proteomes" id="UP000729357">
    <property type="component" value="Unassembled WGS sequence"/>
</dbReference>
<name>A0A9P8FLK3_AURME</name>
<reference evidence="2" key="2">
    <citation type="submission" date="2021-08" db="EMBL/GenBank/DDBJ databases">
        <authorList>
            <person name="Gostincar C."/>
            <person name="Sun X."/>
            <person name="Song Z."/>
            <person name="Gunde-Cimerman N."/>
        </authorList>
    </citation>
    <scope>NUCLEOTIDE SEQUENCE</scope>
    <source>
        <strain evidence="2">EXF-9298</strain>
    </source>
</reference>
<dbReference type="PANTHER" id="PTHR12496">
    <property type="entry name" value="CGI-41 METHYLTRANSFERASE"/>
    <property type="match status" value="1"/>
</dbReference>
<dbReference type="AlphaFoldDB" id="A0A9P8FLK3"/>
<comment type="caution">
    <text evidence="2">The sequence shown here is derived from an EMBL/GenBank/DDBJ whole genome shotgun (WGS) entry which is preliminary data.</text>
</comment>
<feature type="domain" description="Methyltransferase" evidence="1">
    <location>
        <begin position="130"/>
        <end position="269"/>
    </location>
</feature>
<dbReference type="Gene3D" id="3.40.50.150">
    <property type="entry name" value="Vaccinia Virus protein VP39"/>
    <property type="match status" value="1"/>
</dbReference>
<evidence type="ECO:0000259" key="1">
    <source>
        <dbReference type="Pfam" id="PF13679"/>
    </source>
</evidence>
<dbReference type="SUPFAM" id="SSF53335">
    <property type="entry name" value="S-adenosyl-L-methionine-dependent methyltransferases"/>
    <property type="match status" value="1"/>
</dbReference>
<dbReference type="CDD" id="cd02440">
    <property type="entry name" value="AdoMet_MTases"/>
    <property type="match status" value="1"/>
</dbReference>
<sequence>MVNLPSGYTNIYNYAQDVMSFLHEPLSVQITGGIHVNDAFIYDAWEKLPNEWTRWWESLPSPQDAQKDLINSLRKEAEARGHDLPDRPDSLSQWLERIRDLSLDREQLILSKDIPHVEVPDILASRMVTKKLAEVRAGARYINHICKTHNITRVIDIGSGQGYLSLTLAAVCGLRVLAIDGSEKQIQGSRIAAQQAGLVENDNITHLTRFVTGTDELGAEIALWAQGERCLLTGLHACGSLSEHMIRLSTTVPCITHLAVVGCCYNHINPVSLENPKGFPISSFMRTNKLNLSTSALITGCQAPTNWTHNPDSIFARKHWYRAVLEKLLHDKKLVQEGIQRPVWGIRNGDLKDFTAYTSRALSSLKLEIGKDVTEQEIVEYEERYKHRVAETAILWTLSVLLCRVVESVIALDRLFFLQEAGMDDVDVLPIFEKEQPRTMPSSSDHNTDKERRLIGIFIYSYVRLFYAEQNHLIIHLTTAFGAVLEMEEEDLELQLEDKEGQELVLAEEARLARWKNGTKSALVWSAAELVEDVARDTVGEFGVVQQEVMFQLAEDMYDAARKLKASKMEFVTIDD</sequence>
<organism evidence="2 3">
    <name type="scientific">Aureobasidium melanogenum</name>
    <name type="common">Aureobasidium pullulans var. melanogenum</name>
    <dbReference type="NCBI Taxonomy" id="46634"/>
    <lineage>
        <taxon>Eukaryota</taxon>
        <taxon>Fungi</taxon>
        <taxon>Dikarya</taxon>
        <taxon>Ascomycota</taxon>
        <taxon>Pezizomycotina</taxon>
        <taxon>Dothideomycetes</taxon>
        <taxon>Dothideomycetidae</taxon>
        <taxon>Dothideales</taxon>
        <taxon>Saccotheciaceae</taxon>
        <taxon>Aureobasidium</taxon>
    </lineage>
</organism>
<dbReference type="PANTHER" id="PTHR12496:SF0">
    <property type="entry name" value="METHYLTRANSFERASE DOMAIN-CONTAINING PROTEIN"/>
    <property type="match status" value="1"/>
</dbReference>
<accession>A0A9P8FLK3</accession>
<evidence type="ECO:0000313" key="2">
    <source>
        <dbReference type="EMBL" id="KAG9976186.1"/>
    </source>
</evidence>
<dbReference type="EMBL" id="JAHFXS010001672">
    <property type="protein sequence ID" value="KAG9976186.1"/>
    <property type="molecule type" value="Genomic_DNA"/>
</dbReference>
<feature type="non-terminal residue" evidence="2">
    <location>
        <position position="1"/>
    </location>
</feature>
<dbReference type="Pfam" id="PF13679">
    <property type="entry name" value="Methyltransf_32"/>
    <property type="match status" value="1"/>
</dbReference>
<dbReference type="InterPro" id="IPR025714">
    <property type="entry name" value="Methyltranfer_dom"/>
</dbReference>
<gene>
    <name evidence="2" type="ORF">KCU98_g10880</name>
</gene>
<proteinExistence type="predicted"/>